<keyword evidence="2" id="KW-1185">Reference proteome</keyword>
<protein>
    <submittedName>
        <fullName evidence="1">Uncharacterized protein</fullName>
    </submittedName>
</protein>
<name>A0A8X6KFU1_TRICU</name>
<reference evidence="1" key="1">
    <citation type="submission" date="2020-07" db="EMBL/GenBank/DDBJ databases">
        <title>Multicomponent nature underlies the extraordinary mechanical properties of spider dragline silk.</title>
        <authorList>
            <person name="Kono N."/>
            <person name="Nakamura H."/>
            <person name="Mori M."/>
            <person name="Yoshida Y."/>
            <person name="Ohtoshi R."/>
            <person name="Malay A.D."/>
            <person name="Moran D.A.P."/>
            <person name="Tomita M."/>
            <person name="Numata K."/>
            <person name="Arakawa K."/>
        </authorList>
    </citation>
    <scope>NUCLEOTIDE SEQUENCE</scope>
</reference>
<evidence type="ECO:0000313" key="1">
    <source>
        <dbReference type="EMBL" id="GFQ74810.1"/>
    </source>
</evidence>
<dbReference type="AlphaFoldDB" id="A0A8X6KFU1"/>
<organism evidence="1 2">
    <name type="scientific">Trichonephila clavata</name>
    <name type="common">Joro spider</name>
    <name type="synonym">Nephila clavata</name>
    <dbReference type="NCBI Taxonomy" id="2740835"/>
    <lineage>
        <taxon>Eukaryota</taxon>
        <taxon>Metazoa</taxon>
        <taxon>Ecdysozoa</taxon>
        <taxon>Arthropoda</taxon>
        <taxon>Chelicerata</taxon>
        <taxon>Arachnida</taxon>
        <taxon>Araneae</taxon>
        <taxon>Araneomorphae</taxon>
        <taxon>Entelegynae</taxon>
        <taxon>Araneoidea</taxon>
        <taxon>Nephilidae</taxon>
        <taxon>Trichonephila</taxon>
    </lineage>
</organism>
<comment type="caution">
    <text evidence="1">The sequence shown here is derived from an EMBL/GenBank/DDBJ whole genome shotgun (WGS) entry which is preliminary data.</text>
</comment>
<gene>
    <name evidence="1" type="ORF">TNCT_719031</name>
</gene>
<sequence>MNVAPVVVQSFLGNQTDSDMSYFVVCFLLKYSHAEEKELERTFLKTGSYIWKTDCCICLPIFFGLLMMHLQVLEKFYSKKRSPSQKLGHPKWDSNP</sequence>
<proteinExistence type="predicted"/>
<dbReference type="Proteomes" id="UP000887116">
    <property type="component" value="Unassembled WGS sequence"/>
</dbReference>
<evidence type="ECO:0000313" key="2">
    <source>
        <dbReference type="Proteomes" id="UP000887116"/>
    </source>
</evidence>
<accession>A0A8X6KFU1</accession>
<dbReference type="EMBL" id="BMAO01011583">
    <property type="protein sequence ID" value="GFQ74810.1"/>
    <property type="molecule type" value="Genomic_DNA"/>
</dbReference>